<dbReference type="EMBL" id="JAOSLC020000003">
    <property type="protein sequence ID" value="MDD7914488.1"/>
    <property type="molecule type" value="Genomic_DNA"/>
</dbReference>
<comment type="caution">
    <text evidence="2">The sequence shown here is derived from an EMBL/GenBank/DDBJ whole genome shotgun (WGS) entry which is preliminary data.</text>
</comment>
<sequence>MSKKDSELQGLIHLIMDATVGVTDLVESMHKQVIQPPFLPTTTLQKAITKIAGITYNNIRWSTLFVGKNLHKIVSKLTPVIGNLKASDKKEIILSVLNGVIGDYLEEKENPLKITMQFRNQAKAFIIDKKSIEQTYSKINGKILLMVHGSCMSDIQWTHKNHNHGKTIAKDLQKTAVFLNYNSGKHVSTNGKEFSQQLEKLVTKWPVPITELTIIAHSMGGLVTRSAIYYGEQQKNNWTKLLNKVVYLGTPHHGSHVERTGNYLDIILAETPYLKPFAKLAKIRSAGVTDLRYGNLVDEDWLHKDRFELKKDTRQHIPLSKNINFYSIAAVTGKETDALSKQIFGDTLVDVKSALGQHKNPNKNLSFKKENCWIAYQNNHLDLLNNPKIVNKLKEWLA</sequence>
<accession>A0ABT5S8N8</accession>
<dbReference type="InterPro" id="IPR012908">
    <property type="entry name" value="PGAP1-ab_dom-like"/>
</dbReference>
<dbReference type="Proteomes" id="UP001151478">
    <property type="component" value="Unassembled WGS sequence"/>
</dbReference>
<evidence type="ECO:0000313" key="3">
    <source>
        <dbReference type="Proteomes" id="UP001151478"/>
    </source>
</evidence>
<dbReference type="InterPro" id="IPR029058">
    <property type="entry name" value="AB_hydrolase_fold"/>
</dbReference>
<dbReference type="Pfam" id="PF07819">
    <property type="entry name" value="PGAP1"/>
    <property type="match status" value="1"/>
</dbReference>
<dbReference type="Gene3D" id="3.40.50.1820">
    <property type="entry name" value="alpha/beta hydrolase"/>
    <property type="match status" value="1"/>
</dbReference>
<protein>
    <recommendedName>
        <fullName evidence="1">GPI inositol-deacylase PGAP1-like alpha/beta domain-containing protein</fullName>
    </recommendedName>
</protein>
<evidence type="ECO:0000259" key="1">
    <source>
        <dbReference type="Pfam" id="PF07819"/>
    </source>
</evidence>
<feature type="domain" description="GPI inositol-deacylase PGAP1-like alpha/beta" evidence="1">
    <location>
        <begin position="139"/>
        <end position="307"/>
    </location>
</feature>
<gene>
    <name evidence="2" type="ORF">N5A56_008715</name>
</gene>
<evidence type="ECO:0000313" key="2">
    <source>
        <dbReference type="EMBL" id="MDD7914488.1"/>
    </source>
</evidence>
<keyword evidence="3" id="KW-1185">Reference proteome</keyword>
<reference evidence="2" key="1">
    <citation type="submission" date="2023-02" db="EMBL/GenBank/DDBJ databases">
        <title>Polaribacter ponticola sp. nov., isolated from seawater.</title>
        <authorList>
            <person name="Baek J.H."/>
            <person name="Kim J.M."/>
            <person name="Choi D.G."/>
            <person name="Jeon C.O."/>
        </authorList>
    </citation>
    <scope>NUCLEOTIDE SEQUENCE</scope>
    <source>
        <strain evidence="2">MSW5</strain>
    </source>
</reference>
<dbReference type="RefSeq" id="WP_265725101.1">
    <property type="nucleotide sequence ID" value="NZ_JAOSLC020000003.1"/>
</dbReference>
<proteinExistence type="predicted"/>
<organism evidence="2 3">
    <name type="scientific">Polaribacter ponticola</name>
    <dbReference type="NCBI Taxonomy" id="2978475"/>
    <lineage>
        <taxon>Bacteria</taxon>
        <taxon>Pseudomonadati</taxon>
        <taxon>Bacteroidota</taxon>
        <taxon>Flavobacteriia</taxon>
        <taxon>Flavobacteriales</taxon>
        <taxon>Flavobacteriaceae</taxon>
    </lineage>
</organism>
<dbReference type="SUPFAM" id="SSF53474">
    <property type="entry name" value="alpha/beta-Hydrolases"/>
    <property type="match status" value="1"/>
</dbReference>
<name>A0ABT5S8N8_9FLAO</name>